<proteinExistence type="predicted"/>
<feature type="compositionally biased region" description="Polar residues" evidence="1">
    <location>
        <begin position="9"/>
        <end position="27"/>
    </location>
</feature>
<dbReference type="Proteomes" id="UP001275084">
    <property type="component" value="Unassembled WGS sequence"/>
</dbReference>
<sequence length="202" mass="22962">MQDYAVQRWTLNPTQHPVPLQSQSQDTGEQDTDSPLLPEKRHYPTTTADATDDSTTRRRPIVNLTFHRISDHRASSGKCQFSCGCATLFTSQPLDLESMCWLAQKAVGFMSTLLRAQDRAFSSDVTSQQALLQVHRLPSLMPRAKRGAVRQYLSRMQSRHRYHITTRLPEGTDYLARIITIDKLAISTCAVITFSLVDFYTR</sequence>
<name>A0AAJ0H5J9_9PEZI</name>
<reference evidence="2" key="1">
    <citation type="journal article" date="2023" name="Mol. Phylogenet. Evol.">
        <title>Genome-scale phylogeny and comparative genomics of the fungal order Sordariales.</title>
        <authorList>
            <person name="Hensen N."/>
            <person name="Bonometti L."/>
            <person name="Westerberg I."/>
            <person name="Brannstrom I.O."/>
            <person name="Guillou S."/>
            <person name="Cros-Aarteil S."/>
            <person name="Calhoun S."/>
            <person name="Haridas S."/>
            <person name="Kuo A."/>
            <person name="Mondo S."/>
            <person name="Pangilinan J."/>
            <person name="Riley R."/>
            <person name="LaButti K."/>
            <person name="Andreopoulos B."/>
            <person name="Lipzen A."/>
            <person name="Chen C."/>
            <person name="Yan M."/>
            <person name="Daum C."/>
            <person name="Ng V."/>
            <person name="Clum A."/>
            <person name="Steindorff A."/>
            <person name="Ohm R.A."/>
            <person name="Martin F."/>
            <person name="Silar P."/>
            <person name="Natvig D.O."/>
            <person name="Lalanne C."/>
            <person name="Gautier V."/>
            <person name="Ament-Velasquez S.L."/>
            <person name="Kruys A."/>
            <person name="Hutchinson M.I."/>
            <person name="Powell A.J."/>
            <person name="Barry K."/>
            <person name="Miller A.N."/>
            <person name="Grigoriev I.V."/>
            <person name="Debuchy R."/>
            <person name="Gladieux P."/>
            <person name="Hiltunen Thoren M."/>
            <person name="Johannesson H."/>
        </authorList>
    </citation>
    <scope>NUCLEOTIDE SEQUENCE</scope>
    <source>
        <strain evidence="2">CBS 955.72</strain>
    </source>
</reference>
<evidence type="ECO:0000313" key="2">
    <source>
        <dbReference type="EMBL" id="KAK3339747.1"/>
    </source>
</evidence>
<organism evidence="2 3">
    <name type="scientific">Lasiosphaeria hispida</name>
    <dbReference type="NCBI Taxonomy" id="260671"/>
    <lineage>
        <taxon>Eukaryota</taxon>
        <taxon>Fungi</taxon>
        <taxon>Dikarya</taxon>
        <taxon>Ascomycota</taxon>
        <taxon>Pezizomycotina</taxon>
        <taxon>Sordariomycetes</taxon>
        <taxon>Sordariomycetidae</taxon>
        <taxon>Sordariales</taxon>
        <taxon>Lasiosphaeriaceae</taxon>
        <taxon>Lasiosphaeria</taxon>
    </lineage>
</organism>
<dbReference type="EMBL" id="JAUIQD010000009">
    <property type="protein sequence ID" value="KAK3339747.1"/>
    <property type="molecule type" value="Genomic_DNA"/>
</dbReference>
<keyword evidence="3" id="KW-1185">Reference proteome</keyword>
<accession>A0AAJ0H5J9</accession>
<protein>
    <submittedName>
        <fullName evidence="2">Uncharacterized protein</fullName>
    </submittedName>
</protein>
<gene>
    <name evidence="2" type="ORF">B0T25DRAFT_362659</name>
</gene>
<feature type="region of interest" description="Disordered" evidence="1">
    <location>
        <begin position="1"/>
        <end position="57"/>
    </location>
</feature>
<dbReference type="AlphaFoldDB" id="A0AAJ0H5J9"/>
<reference evidence="2" key="2">
    <citation type="submission" date="2023-06" db="EMBL/GenBank/DDBJ databases">
        <authorList>
            <consortium name="Lawrence Berkeley National Laboratory"/>
            <person name="Haridas S."/>
            <person name="Hensen N."/>
            <person name="Bonometti L."/>
            <person name="Westerberg I."/>
            <person name="Brannstrom I.O."/>
            <person name="Guillou S."/>
            <person name="Cros-Aarteil S."/>
            <person name="Calhoun S."/>
            <person name="Kuo A."/>
            <person name="Mondo S."/>
            <person name="Pangilinan J."/>
            <person name="Riley R."/>
            <person name="Labutti K."/>
            <person name="Andreopoulos B."/>
            <person name="Lipzen A."/>
            <person name="Chen C."/>
            <person name="Yanf M."/>
            <person name="Daum C."/>
            <person name="Ng V."/>
            <person name="Clum A."/>
            <person name="Steindorff A."/>
            <person name="Ohm R."/>
            <person name="Martin F."/>
            <person name="Silar P."/>
            <person name="Natvig D."/>
            <person name="Lalanne C."/>
            <person name="Gautier V."/>
            <person name="Ament-Velasquez S.L."/>
            <person name="Kruys A."/>
            <person name="Hutchinson M.I."/>
            <person name="Powell A.J."/>
            <person name="Barry K."/>
            <person name="Miller A.N."/>
            <person name="Grigoriev I.V."/>
            <person name="Debuchy R."/>
            <person name="Gladieux P."/>
            <person name="Thoren M.H."/>
            <person name="Johannesson H."/>
        </authorList>
    </citation>
    <scope>NUCLEOTIDE SEQUENCE</scope>
    <source>
        <strain evidence="2">CBS 955.72</strain>
    </source>
</reference>
<comment type="caution">
    <text evidence="2">The sequence shown here is derived from an EMBL/GenBank/DDBJ whole genome shotgun (WGS) entry which is preliminary data.</text>
</comment>
<evidence type="ECO:0000256" key="1">
    <source>
        <dbReference type="SAM" id="MobiDB-lite"/>
    </source>
</evidence>
<evidence type="ECO:0000313" key="3">
    <source>
        <dbReference type="Proteomes" id="UP001275084"/>
    </source>
</evidence>